<feature type="domain" description="DDE Tnp4" evidence="9">
    <location>
        <begin position="349"/>
        <end position="523"/>
    </location>
</feature>
<evidence type="ECO:0000256" key="1">
    <source>
        <dbReference type="ARBA" id="ARBA00001968"/>
    </source>
</evidence>
<evidence type="ECO:0000256" key="4">
    <source>
        <dbReference type="ARBA" id="ARBA00022722"/>
    </source>
</evidence>
<keyword evidence="5" id="KW-0479">Metal-binding</keyword>
<dbReference type="GO" id="GO:0016787">
    <property type="term" value="F:hydrolase activity"/>
    <property type="evidence" value="ECO:0007669"/>
    <property type="project" value="UniProtKB-KW"/>
</dbReference>
<sequence length="602" mass="66771">MRFVEEKTVEARRAAKDRRRESGGDENAWKMKHASQRANEKPSSSLGGGGGGGGGMYKIDGAVMPIRSTWLLGVGSRGCCQSDRRGCDAKQTDVADATGIHMTAASRMHVAAGNRIHVAADNWIHVAAGNRIHVKAMMGVVSVVMASVLSFWNSLVEAVGMASENCSDVIAARLRESADRCLLTINLAQMMACACATWMEGQNMGHPHCCGPRPPSQSAYMMMAQDPVADSLFLRHFNMTRRTFLSVLQPIYPAISDAVARLGLPIVIDPAKVFAIAIHRWAHGDDFVSLSDKFGVQQEWLQKAVQIVTDAIIDVHVEKELVFPDNEQGWNAIEAPFREKGFPNCVGVIDCTRIGIEKPPVDPEAYCRCHQQPNADKKQENQYSIMLQAVVDLNLRFLNVYVGWPGRTHYSRVLQNSRLYMRAQQDGTLFQPYVQRVESVDVGQYLLGKFGYPLLPWLLVPFPRCDALVGDPNRFNERHSSARKCVDQAFHRLKDKWHVLHAKFNEDLKTINRQIIAICILHNLLLPFDEPSTFNALNSTAATARSQGASLRCRSKARKLDASHEPSQPAPRNNTVDGTALRTILTRHLSQLTADANAKGRT</sequence>
<feature type="region of interest" description="Disordered" evidence="8">
    <location>
        <begin position="557"/>
        <end position="577"/>
    </location>
</feature>
<keyword evidence="7" id="KW-0539">Nucleus</keyword>
<dbReference type="Pfam" id="PF13359">
    <property type="entry name" value="DDE_Tnp_4"/>
    <property type="match status" value="1"/>
</dbReference>
<feature type="compositionally biased region" description="Basic and acidic residues" evidence="8">
    <location>
        <begin position="1"/>
        <end position="29"/>
    </location>
</feature>
<dbReference type="InterPro" id="IPR045249">
    <property type="entry name" value="HARBI1-like"/>
</dbReference>
<dbReference type="AlphaFoldDB" id="A0A388KRR8"/>
<feature type="region of interest" description="Disordered" evidence="8">
    <location>
        <begin position="1"/>
        <end position="51"/>
    </location>
</feature>
<evidence type="ECO:0000313" key="10">
    <source>
        <dbReference type="EMBL" id="GBG72736.1"/>
    </source>
</evidence>
<gene>
    <name evidence="10" type="ORF">CBR_g12303</name>
</gene>
<organism evidence="10 11">
    <name type="scientific">Chara braunii</name>
    <name type="common">Braun's stonewort</name>
    <dbReference type="NCBI Taxonomy" id="69332"/>
    <lineage>
        <taxon>Eukaryota</taxon>
        <taxon>Viridiplantae</taxon>
        <taxon>Streptophyta</taxon>
        <taxon>Charophyceae</taxon>
        <taxon>Charales</taxon>
        <taxon>Characeae</taxon>
        <taxon>Chara</taxon>
    </lineage>
</organism>
<evidence type="ECO:0000256" key="5">
    <source>
        <dbReference type="ARBA" id="ARBA00022723"/>
    </source>
</evidence>
<dbReference type="GO" id="GO:0004518">
    <property type="term" value="F:nuclease activity"/>
    <property type="evidence" value="ECO:0007669"/>
    <property type="project" value="UniProtKB-KW"/>
</dbReference>
<comment type="similarity">
    <text evidence="3">Belongs to the HARBI1 family.</text>
</comment>
<dbReference type="EMBL" id="BFEA01000171">
    <property type="protein sequence ID" value="GBG72736.1"/>
    <property type="molecule type" value="Genomic_DNA"/>
</dbReference>
<dbReference type="Proteomes" id="UP000265515">
    <property type="component" value="Unassembled WGS sequence"/>
</dbReference>
<evidence type="ECO:0000256" key="7">
    <source>
        <dbReference type="ARBA" id="ARBA00023242"/>
    </source>
</evidence>
<comment type="subcellular location">
    <subcellularLocation>
        <location evidence="2">Nucleus</location>
    </subcellularLocation>
</comment>
<evidence type="ECO:0000256" key="3">
    <source>
        <dbReference type="ARBA" id="ARBA00006958"/>
    </source>
</evidence>
<dbReference type="InterPro" id="IPR027806">
    <property type="entry name" value="HARBI1_dom"/>
</dbReference>
<dbReference type="PANTHER" id="PTHR22930:SF85">
    <property type="entry name" value="GH03217P-RELATED"/>
    <property type="match status" value="1"/>
</dbReference>
<keyword evidence="4" id="KW-0540">Nuclease</keyword>
<evidence type="ECO:0000256" key="6">
    <source>
        <dbReference type="ARBA" id="ARBA00022801"/>
    </source>
</evidence>
<proteinExistence type="inferred from homology"/>
<keyword evidence="6" id="KW-0378">Hydrolase</keyword>
<comment type="cofactor">
    <cofactor evidence="1">
        <name>a divalent metal cation</name>
        <dbReference type="ChEBI" id="CHEBI:60240"/>
    </cofactor>
</comment>
<comment type="caution">
    <text evidence="10">The sequence shown here is derived from an EMBL/GenBank/DDBJ whole genome shotgun (WGS) entry which is preliminary data.</text>
</comment>
<dbReference type="GO" id="GO:0005634">
    <property type="term" value="C:nucleus"/>
    <property type="evidence" value="ECO:0007669"/>
    <property type="project" value="UniProtKB-SubCell"/>
</dbReference>
<evidence type="ECO:0000256" key="2">
    <source>
        <dbReference type="ARBA" id="ARBA00004123"/>
    </source>
</evidence>
<dbReference type="Gramene" id="GBG72736">
    <property type="protein sequence ID" value="GBG72736"/>
    <property type="gene ID" value="CBR_g12303"/>
</dbReference>
<dbReference type="GO" id="GO:0046872">
    <property type="term" value="F:metal ion binding"/>
    <property type="evidence" value="ECO:0007669"/>
    <property type="project" value="UniProtKB-KW"/>
</dbReference>
<dbReference type="PANTHER" id="PTHR22930">
    <property type="match status" value="1"/>
</dbReference>
<keyword evidence="11" id="KW-1185">Reference proteome</keyword>
<reference evidence="10 11" key="1">
    <citation type="journal article" date="2018" name="Cell">
        <title>The Chara Genome: Secondary Complexity and Implications for Plant Terrestrialization.</title>
        <authorList>
            <person name="Nishiyama T."/>
            <person name="Sakayama H."/>
            <person name="Vries J.D."/>
            <person name="Buschmann H."/>
            <person name="Saint-Marcoux D."/>
            <person name="Ullrich K.K."/>
            <person name="Haas F.B."/>
            <person name="Vanderstraeten L."/>
            <person name="Becker D."/>
            <person name="Lang D."/>
            <person name="Vosolsobe S."/>
            <person name="Rombauts S."/>
            <person name="Wilhelmsson P.K.I."/>
            <person name="Janitza P."/>
            <person name="Kern R."/>
            <person name="Heyl A."/>
            <person name="Rumpler F."/>
            <person name="Villalobos L.I.A.C."/>
            <person name="Clay J.M."/>
            <person name="Skokan R."/>
            <person name="Toyoda A."/>
            <person name="Suzuki Y."/>
            <person name="Kagoshima H."/>
            <person name="Schijlen E."/>
            <person name="Tajeshwar N."/>
            <person name="Catarino B."/>
            <person name="Hetherington A.J."/>
            <person name="Saltykova A."/>
            <person name="Bonnot C."/>
            <person name="Breuninger H."/>
            <person name="Symeonidi A."/>
            <person name="Radhakrishnan G.V."/>
            <person name="Van Nieuwerburgh F."/>
            <person name="Deforce D."/>
            <person name="Chang C."/>
            <person name="Karol K.G."/>
            <person name="Hedrich R."/>
            <person name="Ulvskov P."/>
            <person name="Glockner G."/>
            <person name="Delwiche C.F."/>
            <person name="Petrasek J."/>
            <person name="Van de Peer Y."/>
            <person name="Friml J."/>
            <person name="Beilby M."/>
            <person name="Dolan L."/>
            <person name="Kohara Y."/>
            <person name="Sugano S."/>
            <person name="Fujiyama A."/>
            <person name="Delaux P.-M."/>
            <person name="Quint M."/>
            <person name="TheiBen G."/>
            <person name="Hagemann M."/>
            <person name="Harholt J."/>
            <person name="Dunand C."/>
            <person name="Zachgo S."/>
            <person name="Langdale J."/>
            <person name="Maumus F."/>
            <person name="Straeten D.V.D."/>
            <person name="Gould S.B."/>
            <person name="Rensing S.A."/>
        </authorList>
    </citation>
    <scope>NUCLEOTIDE SEQUENCE [LARGE SCALE GENOMIC DNA]</scope>
    <source>
        <strain evidence="10 11">S276</strain>
    </source>
</reference>
<evidence type="ECO:0000256" key="8">
    <source>
        <dbReference type="SAM" id="MobiDB-lite"/>
    </source>
</evidence>
<accession>A0A388KRR8</accession>
<evidence type="ECO:0000259" key="9">
    <source>
        <dbReference type="Pfam" id="PF13359"/>
    </source>
</evidence>
<name>A0A388KRR8_CHABU</name>
<evidence type="ECO:0000313" key="11">
    <source>
        <dbReference type="Proteomes" id="UP000265515"/>
    </source>
</evidence>
<dbReference type="OrthoDB" id="2668416at2759"/>
<protein>
    <recommendedName>
        <fullName evidence="9">DDE Tnp4 domain-containing protein</fullName>
    </recommendedName>
</protein>